<reference evidence="2 3" key="2">
    <citation type="journal article" date="2012" name="Environ. Microbiol.">
        <title>Characterization of the first alginolytic operons in a marine bacterium: from their emergence in marine Flavobacteriia to their independent transfers to marine Proteobacteria and human gut Bacteroides.</title>
        <authorList>
            <person name="Thomas F."/>
            <person name="Barbeyron T."/>
            <person name="Tonon T."/>
            <person name="Genicot S."/>
            <person name="Czjzek M."/>
            <person name="Michel G."/>
        </authorList>
    </citation>
    <scope>NUCLEOTIDE SEQUENCE [LARGE SCALE GENOMIC DNA]</scope>
    <source>
        <strain evidence="3">DSM 12802 / CCUG 47099 / CIP 106680 / NCIMB 13871 / Dsij</strain>
    </source>
</reference>
<dbReference type="InterPro" id="IPR051141">
    <property type="entry name" value="UPF0339_domain"/>
</dbReference>
<dbReference type="Proteomes" id="UP000008898">
    <property type="component" value="Chromosome"/>
</dbReference>
<dbReference type="InterPro" id="IPR010879">
    <property type="entry name" value="DUF1508"/>
</dbReference>
<feature type="domain" description="DUF1508" evidence="1">
    <location>
        <begin position="63"/>
        <end position="96"/>
    </location>
</feature>
<name>G0L2T4_ZOBGA</name>
<dbReference type="PATRIC" id="fig|63186.3.peg.3962"/>
<dbReference type="PANTHER" id="PTHR40606">
    <property type="match status" value="1"/>
</dbReference>
<dbReference type="Pfam" id="PF07411">
    <property type="entry name" value="DUF1508"/>
    <property type="match status" value="1"/>
</dbReference>
<dbReference type="Gene3D" id="2.30.29.80">
    <property type="match status" value="1"/>
</dbReference>
<organism evidence="2 3">
    <name type="scientific">Zobellia galactanivorans (strain DSM 12802 / CCUG 47099 / CIP 106680 / NCIMB 13871 / Dsij)</name>
    <dbReference type="NCBI Taxonomy" id="63186"/>
    <lineage>
        <taxon>Bacteria</taxon>
        <taxon>Pseudomonadati</taxon>
        <taxon>Bacteroidota</taxon>
        <taxon>Flavobacteriia</taxon>
        <taxon>Flavobacteriales</taxon>
        <taxon>Flavobacteriaceae</taxon>
        <taxon>Zobellia</taxon>
    </lineage>
</organism>
<keyword evidence="3" id="KW-1185">Reference proteome</keyword>
<evidence type="ECO:0000313" key="2">
    <source>
        <dbReference type="EMBL" id="CAZ98185.1"/>
    </source>
</evidence>
<dbReference type="STRING" id="63186.ZOBELLIA_4049"/>
<dbReference type="PANTHER" id="PTHR40606:SF1">
    <property type="entry name" value="UPF0339 PROTEIN YEGP"/>
    <property type="match status" value="1"/>
</dbReference>
<evidence type="ECO:0000259" key="1">
    <source>
        <dbReference type="Pfam" id="PF07411"/>
    </source>
</evidence>
<dbReference type="SUPFAM" id="SSF160113">
    <property type="entry name" value="YegP-like"/>
    <property type="match status" value="1"/>
</dbReference>
<accession>G0L2T4</accession>
<sequence length="110" mass="12183">MKTSIIKTHFTDSKYKFSVSSLSGSTILNSIAYTNEDAMKKAMAQLQGMPVGRGNFERKTNHDGQFLFYLKDANGQILGHSLPYGSEAGMENGIKNLINSLNALKEEYDL</sequence>
<dbReference type="InterPro" id="IPR036913">
    <property type="entry name" value="YegP-like_sf"/>
</dbReference>
<proteinExistence type="predicted"/>
<dbReference type="EMBL" id="FP476056">
    <property type="protein sequence ID" value="CAZ98185.1"/>
    <property type="molecule type" value="Genomic_DNA"/>
</dbReference>
<evidence type="ECO:0000313" key="3">
    <source>
        <dbReference type="Proteomes" id="UP000008898"/>
    </source>
</evidence>
<dbReference type="KEGG" id="zga:ZOBELLIA_4049"/>
<dbReference type="HOGENOM" id="CLU_163886_0_0_10"/>
<dbReference type="AlphaFoldDB" id="G0L2T4"/>
<reference evidence="3" key="1">
    <citation type="submission" date="2009-07" db="EMBL/GenBank/DDBJ databases">
        <title>Complete genome sequence of Zobellia galactanivorans Dsij.</title>
        <authorList>
            <consortium name="Genoscope - CEA"/>
        </authorList>
    </citation>
    <scope>NUCLEOTIDE SEQUENCE [LARGE SCALE GENOMIC DNA]</scope>
    <source>
        <strain evidence="3">DSM 12802 / CCUG 47099 / CIP 106680 / NCIMB 13871 / Dsij</strain>
    </source>
</reference>
<dbReference type="RefSeq" id="WP_013995373.1">
    <property type="nucleotide sequence ID" value="NC_015844.1"/>
</dbReference>
<gene>
    <name evidence="2" type="ordered locus">zobellia_4049</name>
</gene>
<protein>
    <recommendedName>
        <fullName evidence="1">DUF1508 domain-containing protein</fullName>
    </recommendedName>
</protein>